<feature type="repeat" description="WD" evidence="5">
    <location>
        <begin position="152"/>
        <end position="194"/>
    </location>
</feature>
<feature type="region of interest" description="Disordered" evidence="6">
    <location>
        <begin position="400"/>
        <end position="419"/>
    </location>
</feature>
<feature type="repeat" description="WD" evidence="5">
    <location>
        <begin position="109"/>
        <end position="142"/>
    </location>
</feature>
<accession>A0A8J5J2Y4</accession>
<dbReference type="AlphaFoldDB" id="A0A8J5J2Y4"/>
<dbReference type="EMBL" id="JAENGY010000959">
    <property type="protein sequence ID" value="KAG6954309.1"/>
    <property type="molecule type" value="Genomic_DNA"/>
</dbReference>
<evidence type="ECO:0000256" key="5">
    <source>
        <dbReference type="PROSITE-ProRule" id="PRU00221"/>
    </source>
</evidence>
<feature type="compositionally biased region" description="Polar residues" evidence="6">
    <location>
        <begin position="435"/>
        <end position="453"/>
    </location>
</feature>
<feature type="domain" description="WW" evidence="7">
    <location>
        <begin position="325"/>
        <end position="353"/>
    </location>
</feature>
<dbReference type="PROSITE" id="PS50020">
    <property type="entry name" value="WW_DOMAIN_2"/>
    <property type="match status" value="1"/>
</dbReference>
<keyword evidence="4" id="KW-0653">Protein transport</keyword>
<dbReference type="GO" id="GO:0005782">
    <property type="term" value="C:peroxisomal matrix"/>
    <property type="evidence" value="ECO:0007669"/>
    <property type="project" value="TreeGrafter"/>
</dbReference>
<evidence type="ECO:0000256" key="1">
    <source>
        <dbReference type="ARBA" id="ARBA00004496"/>
    </source>
</evidence>
<gene>
    <name evidence="8" type="ORF">JG688_00012422</name>
</gene>
<dbReference type="SMART" id="SM00456">
    <property type="entry name" value="WW"/>
    <property type="match status" value="1"/>
</dbReference>
<evidence type="ECO:0000256" key="3">
    <source>
        <dbReference type="ARBA" id="ARBA00022490"/>
    </source>
</evidence>
<dbReference type="CDD" id="cd00201">
    <property type="entry name" value="WW"/>
    <property type="match status" value="1"/>
</dbReference>
<reference evidence="8" key="1">
    <citation type="submission" date="2021-01" db="EMBL/GenBank/DDBJ databases">
        <title>Phytophthora aleatoria, a newly-described species from Pinus radiata is distinct from Phytophthora cactorum isolates based on comparative genomics.</title>
        <authorList>
            <person name="Mcdougal R."/>
            <person name="Panda P."/>
            <person name="Williams N."/>
            <person name="Studholme D.J."/>
        </authorList>
    </citation>
    <scope>NUCLEOTIDE SEQUENCE</scope>
    <source>
        <strain evidence="8">NZFS 4037</strain>
    </source>
</reference>
<evidence type="ECO:0000313" key="8">
    <source>
        <dbReference type="EMBL" id="KAG6954309.1"/>
    </source>
</evidence>
<proteinExistence type="predicted"/>
<dbReference type="GO" id="GO:0005829">
    <property type="term" value="C:cytosol"/>
    <property type="evidence" value="ECO:0007669"/>
    <property type="project" value="TreeGrafter"/>
</dbReference>
<dbReference type="PANTHER" id="PTHR46027:SF1">
    <property type="entry name" value="PEROXISOMAL TARGETING SIGNAL 2 RECEPTOR"/>
    <property type="match status" value="1"/>
</dbReference>
<keyword evidence="3" id="KW-0963">Cytoplasm</keyword>
<keyword evidence="5" id="KW-0853">WD repeat</keyword>
<feature type="repeat" description="WD" evidence="5">
    <location>
        <begin position="239"/>
        <end position="275"/>
    </location>
</feature>
<dbReference type="PROSITE" id="PS50294">
    <property type="entry name" value="WD_REPEATS_REGION"/>
    <property type="match status" value="2"/>
</dbReference>
<evidence type="ECO:0000259" key="7">
    <source>
        <dbReference type="PROSITE" id="PS50020"/>
    </source>
</evidence>
<name>A0A8J5J2Y4_9STRA</name>
<dbReference type="InterPro" id="IPR019775">
    <property type="entry name" value="WD40_repeat_CS"/>
</dbReference>
<keyword evidence="9" id="KW-1185">Reference proteome</keyword>
<dbReference type="SMART" id="SM00320">
    <property type="entry name" value="WD40"/>
    <property type="match status" value="5"/>
</dbReference>
<feature type="compositionally biased region" description="Basic and acidic residues" evidence="6">
    <location>
        <begin position="400"/>
        <end position="409"/>
    </location>
</feature>
<dbReference type="Pfam" id="PF00400">
    <property type="entry name" value="WD40"/>
    <property type="match status" value="5"/>
</dbReference>
<evidence type="ECO:0000256" key="2">
    <source>
        <dbReference type="ARBA" id="ARBA00022448"/>
    </source>
</evidence>
<evidence type="ECO:0000256" key="6">
    <source>
        <dbReference type="SAM" id="MobiDB-lite"/>
    </source>
</evidence>
<dbReference type="Proteomes" id="UP000709295">
    <property type="component" value="Unassembled WGS sequence"/>
</dbReference>
<evidence type="ECO:0000313" key="9">
    <source>
        <dbReference type="Proteomes" id="UP000709295"/>
    </source>
</evidence>
<feature type="repeat" description="WD" evidence="5">
    <location>
        <begin position="195"/>
        <end position="231"/>
    </location>
</feature>
<evidence type="ECO:0000256" key="4">
    <source>
        <dbReference type="ARBA" id="ARBA00022927"/>
    </source>
</evidence>
<keyword evidence="2" id="KW-0813">Transport</keyword>
<dbReference type="CDD" id="cd00200">
    <property type="entry name" value="WD40"/>
    <property type="match status" value="1"/>
</dbReference>
<comment type="subcellular location">
    <subcellularLocation>
        <location evidence="1">Cytoplasm</location>
    </subcellularLocation>
</comment>
<sequence length="478" mass="53323">MKLRVMFLQPRQTQTELHGYAVEFSPFVDNLVAVGTAQYFGIVGNGRQHVYEMLPAGGLAPIRAFDTPQGVYDCAWSENNGQQLVSSCADGSVKLWHLQTRDQFPIQNYHEHKQEVSGVNWNLVSKDSFASASWDGTVKIWKPEVPHSVLTLAEHSSAVYNAVWNTQNNSLVASCSGDGTVKIWDLSSARSVTTIAAHGNEVLALDWNKYNQFEVVSGSADCSIKVWDIRNPIREVRMLPGHSYAVKRIKCSPHDPDVIASVSYDMSVGVWNTKSPYPRLQNAQHHSEFAFGFDFSLFVDGLVASCSWDRQLTGEMVAPKKTGFWTEHMDSKSGRTYYFNMALGRSYWELPSELQAQVKKPALDALREWDPEAAERKYGAASQSSGGDDVEIRRKREEALAKSRTEAKEAQAASTKLSLEERMSLAAQKRKAAEVQSSAGGHRQLTSSENSNEYLEMVRQLQQNDDSEEGAGGKWLVR</sequence>
<organism evidence="8 9">
    <name type="scientific">Phytophthora aleatoria</name>
    <dbReference type="NCBI Taxonomy" id="2496075"/>
    <lineage>
        <taxon>Eukaryota</taxon>
        <taxon>Sar</taxon>
        <taxon>Stramenopiles</taxon>
        <taxon>Oomycota</taxon>
        <taxon>Peronosporomycetes</taxon>
        <taxon>Peronosporales</taxon>
        <taxon>Peronosporaceae</taxon>
        <taxon>Phytophthora</taxon>
    </lineage>
</organism>
<dbReference type="InterPro" id="IPR044536">
    <property type="entry name" value="PEX7"/>
</dbReference>
<feature type="repeat" description="WD" evidence="5">
    <location>
        <begin position="71"/>
        <end position="106"/>
    </location>
</feature>
<protein>
    <recommendedName>
        <fullName evidence="7">WW domain-containing protein</fullName>
    </recommendedName>
</protein>
<dbReference type="GO" id="GO:0016558">
    <property type="term" value="P:protein import into peroxisome matrix"/>
    <property type="evidence" value="ECO:0007669"/>
    <property type="project" value="InterPro"/>
</dbReference>
<dbReference type="GO" id="GO:0005053">
    <property type="term" value="F:peroxisome matrix targeting signal-2 binding"/>
    <property type="evidence" value="ECO:0007669"/>
    <property type="project" value="InterPro"/>
</dbReference>
<feature type="region of interest" description="Disordered" evidence="6">
    <location>
        <begin position="424"/>
        <end position="478"/>
    </location>
</feature>
<dbReference type="PROSITE" id="PS00678">
    <property type="entry name" value="WD_REPEATS_1"/>
    <property type="match status" value="3"/>
</dbReference>
<dbReference type="PROSITE" id="PS50082">
    <property type="entry name" value="WD_REPEATS_2"/>
    <property type="match status" value="5"/>
</dbReference>
<comment type="caution">
    <text evidence="8">The sequence shown here is derived from an EMBL/GenBank/DDBJ whole genome shotgun (WGS) entry which is preliminary data.</text>
</comment>
<dbReference type="PANTHER" id="PTHR46027">
    <property type="entry name" value="PEROXISOMAL TARGETING SIGNAL 2 RECEPTOR"/>
    <property type="match status" value="1"/>
</dbReference>
<dbReference type="Pfam" id="PF00397">
    <property type="entry name" value="WW"/>
    <property type="match status" value="1"/>
</dbReference>
<dbReference type="InterPro" id="IPR001680">
    <property type="entry name" value="WD40_rpt"/>
</dbReference>
<dbReference type="InterPro" id="IPR001202">
    <property type="entry name" value="WW_dom"/>
</dbReference>